<accession>A0ABW7Y747</accession>
<feature type="transmembrane region" description="Helical" evidence="2">
    <location>
        <begin position="108"/>
        <end position="126"/>
    </location>
</feature>
<evidence type="ECO:0000259" key="3">
    <source>
        <dbReference type="Pfam" id="PF03372"/>
    </source>
</evidence>
<organism evidence="4 5">
    <name type="scientific">Streptomyces cellulosae</name>
    <dbReference type="NCBI Taxonomy" id="1968"/>
    <lineage>
        <taxon>Bacteria</taxon>
        <taxon>Bacillati</taxon>
        <taxon>Actinomycetota</taxon>
        <taxon>Actinomycetes</taxon>
        <taxon>Kitasatosporales</taxon>
        <taxon>Streptomycetaceae</taxon>
        <taxon>Streptomyces</taxon>
    </lineage>
</organism>
<keyword evidence="2" id="KW-0472">Membrane</keyword>
<keyword evidence="4" id="KW-0255">Endonuclease</keyword>
<evidence type="ECO:0000256" key="2">
    <source>
        <dbReference type="SAM" id="Phobius"/>
    </source>
</evidence>
<feature type="domain" description="Endonuclease/exonuclease/phosphatase" evidence="3">
    <location>
        <begin position="148"/>
        <end position="386"/>
    </location>
</feature>
<dbReference type="InterPro" id="IPR005135">
    <property type="entry name" value="Endo/exonuclease/phosphatase"/>
</dbReference>
<keyword evidence="5" id="KW-1185">Reference proteome</keyword>
<keyword evidence="2" id="KW-1133">Transmembrane helix</keyword>
<gene>
    <name evidence="4" type="ORF">ACIA8P_26645</name>
</gene>
<dbReference type="EMBL" id="JBITDC010000010">
    <property type="protein sequence ID" value="MFI5678202.1"/>
    <property type="molecule type" value="Genomic_DNA"/>
</dbReference>
<dbReference type="Gene3D" id="3.60.10.10">
    <property type="entry name" value="Endonuclease/exonuclease/phosphatase"/>
    <property type="match status" value="1"/>
</dbReference>
<evidence type="ECO:0000313" key="4">
    <source>
        <dbReference type="EMBL" id="MFI5678202.1"/>
    </source>
</evidence>
<sequence>MTEHLTVGRGARSTTEPPSGFPGEPDAGLDRPGPVRRAALLLPRVRWLWVATWLWLVLVLVHLALSGRWWPMLMPDLAPPLVYAAVPLLLVAVAVTGRLRRDAPPHRVTWTAVAGAVAALVLGWNSTGVQWGVLFHDAPAGSPDLRVVSWNTRYWGSDTDRGRFYTTIRAQRADVYLLQEYLTTHDDGATVEPVDQLAQLRHYFPGYHIIVRGELVTLSRLPVVAARTVGAGAGVEHADASWQTQFDKEKVLRTDVRVGSRTVSLYNVHIPVQINMGLSPLGSRLYRMMRSNDRDRQAQFAGLESELASNDLPTVVAGDFNTSPAMGDLRTLRGVMQDAADAGDSLFPGTWSFQGAPLWRLDWAFLSGSITADHYRIDPMDGISDHRAQIMSFTL</sequence>
<keyword evidence="2" id="KW-0812">Transmembrane</keyword>
<dbReference type="Proteomes" id="UP001612415">
    <property type="component" value="Unassembled WGS sequence"/>
</dbReference>
<feature type="region of interest" description="Disordered" evidence="1">
    <location>
        <begin position="1"/>
        <end position="30"/>
    </location>
</feature>
<dbReference type="Pfam" id="PF03372">
    <property type="entry name" value="Exo_endo_phos"/>
    <property type="match status" value="1"/>
</dbReference>
<evidence type="ECO:0000313" key="5">
    <source>
        <dbReference type="Proteomes" id="UP001612415"/>
    </source>
</evidence>
<dbReference type="SUPFAM" id="SSF56219">
    <property type="entry name" value="DNase I-like"/>
    <property type="match status" value="1"/>
</dbReference>
<reference evidence="4 5" key="1">
    <citation type="submission" date="2024-10" db="EMBL/GenBank/DDBJ databases">
        <title>The Natural Products Discovery Center: Release of the First 8490 Sequenced Strains for Exploring Actinobacteria Biosynthetic Diversity.</title>
        <authorList>
            <person name="Kalkreuter E."/>
            <person name="Kautsar S.A."/>
            <person name="Yang D."/>
            <person name="Bader C.D."/>
            <person name="Teijaro C.N."/>
            <person name="Fluegel L."/>
            <person name="Davis C.M."/>
            <person name="Simpson J.R."/>
            <person name="Lauterbach L."/>
            <person name="Steele A.D."/>
            <person name="Gui C."/>
            <person name="Meng S."/>
            <person name="Li G."/>
            <person name="Viehrig K."/>
            <person name="Ye F."/>
            <person name="Su P."/>
            <person name="Kiefer A.F."/>
            <person name="Nichols A."/>
            <person name="Cepeda A.J."/>
            <person name="Yan W."/>
            <person name="Fan B."/>
            <person name="Jiang Y."/>
            <person name="Adhikari A."/>
            <person name="Zheng C.-J."/>
            <person name="Schuster L."/>
            <person name="Cowan T.M."/>
            <person name="Smanski M.J."/>
            <person name="Chevrette M.G."/>
            <person name="De Carvalho L.P.S."/>
            <person name="Shen B."/>
        </authorList>
    </citation>
    <scope>NUCLEOTIDE SEQUENCE [LARGE SCALE GENOMIC DNA]</scope>
    <source>
        <strain evidence="4 5">NPDC051599</strain>
    </source>
</reference>
<name>A0ABW7Y747_STRCE</name>
<dbReference type="RefSeq" id="WP_398658761.1">
    <property type="nucleotide sequence ID" value="NZ_JBITDC010000010.1"/>
</dbReference>
<dbReference type="GO" id="GO:0004519">
    <property type="term" value="F:endonuclease activity"/>
    <property type="evidence" value="ECO:0007669"/>
    <property type="project" value="UniProtKB-KW"/>
</dbReference>
<evidence type="ECO:0000256" key="1">
    <source>
        <dbReference type="SAM" id="MobiDB-lite"/>
    </source>
</evidence>
<comment type="caution">
    <text evidence="4">The sequence shown here is derived from an EMBL/GenBank/DDBJ whole genome shotgun (WGS) entry which is preliminary data.</text>
</comment>
<feature type="transmembrane region" description="Helical" evidence="2">
    <location>
        <begin position="77"/>
        <end position="96"/>
    </location>
</feature>
<keyword evidence="4" id="KW-0378">Hydrolase</keyword>
<protein>
    <submittedName>
        <fullName evidence="4">Endonuclease/exonuclease/phosphatase family protein</fullName>
    </submittedName>
</protein>
<keyword evidence="4" id="KW-0540">Nuclease</keyword>
<proteinExistence type="predicted"/>
<feature type="transmembrane region" description="Helical" evidence="2">
    <location>
        <begin position="47"/>
        <end position="65"/>
    </location>
</feature>
<dbReference type="InterPro" id="IPR036691">
    <property type="entry name" value="Endo/exonu/phosph_ase_sf"/>
</dbReference>